<evidence type="ECO:0000256" key="1">
    <source>
        <dbReference type="SAM" id="MobiDB-lite"/>
    </source>
</evidence>
<dbReference type="RefSeq" id="WP_308442103.1">
    <property type="nucleotide sequence ID" value="NZ_BAAAQJ010000011.1"/>
</dbReference>
<reference evidence="2" key="1">
    <citation type="submission" date="2021-01" db="EMBL/GenBank/DDBJ databases">
        <title>Whole genome shotgun sequence of Planosporangium flavigriseum NBRC 105377.</title>
        <authorList>
            <person name="Komaki H."/>
            <person name="Tamura T."/>
        </authorList>
    </citation>
    <scope>NUCLEOTIDE SEQUENCE</scope>
    <source>
        <strain evidence="2">NBRC 105377</strain>
    </source>
</reference>
<feature type="region of interest" description="Disordered" evidence="1">
    <location>
        <begin position="1"/>
        <end position="23"/>
    </location>
</feature>
<dbReference type="EMBL" id="BONU01000062">
    <property type="protein sequence ID" value="GIG76562.1"/>
    <property type="molecule type" value="Genomic_DNA"/>
</dbReference>
<proteinExistence type="predicted"/>
<protein>
    <recommendedName>
        <fullName evidence="4">Flavin reductase</fullName>
    </recommendedName>
</protein>
<keyword evidence="3" id="KW-1185">Reference proteome</keyword>
<dbReference type="AlphaFoldDB" id="A0A8J3PP05"/>
<comment type="caution">
    <text evidence="2">The sequence shown here is derived from an EMBL/GenBank/DDBJ whole genome shotgun (WGS) entry which is preliminary data.</text>
</comment>
<name>A0A8J3PP05_9ACTN</name>
<organism evidence="2 3">
    <name type="scientific">Planosporangium flavigriseum</name>
    <dbReference type="NCBI Taxonomy" id="373681"/>
    <lineage>
        <taxon>Bacteria</taxon>
        <taxon>Bacillati</taxon>
        <taxon>Actinomycetota</taxon>
        <taxon>Actinomycetes</taxon>
        <taxon>Micromonosporales</taxon>
        <taxon>Micromonosporaceae</taxon>
        <taxon>Planosporangium</taxon>
    </lineage>
</organism>
<dbReference type="Proteomes" id="UP000653674">
    <property type="component" value="Unassembled WGS sequence"/>
</dbReference>
<evidence type="ECO:0000313" key="3">
    <source>
        <dbReference type="Proteomes" id="UP000653674"/>
    </source>
</evidence>
<gene>
    <name evidence="2" type="ORF">Pfl04_49660</name>
</gene>
<evidence type="ECO:0008006" key="4">
    <source>
        <dbReference type="Google" id="ProtNLM"/>
    </source>
</evidence>
<evidence type="ECO:0000313" key="2">
    <source>
        <dbReference type="EMBL" id="GIG76562.1"/>
    </source>
</evidence>
<accession>A0A8J3PP05</accession>
<sequence>MAETPPDMPVRRAMAVRHPESPHRRLPRALARVNVHIPIRPNWVCAGCGAPWPCPTRRNQLLAEFDRTPVSLRLIIGGHFMDCCADLPNREVGELYGRFLGWLWEQPEPYDGQEP</sequence>